<dbReference type="EMBL" id="JBIGHX010000007">
    <property type="protein sequence ID" value="MFG6463812.1"/>
    <property type="molecule type" value="Genomic_DNA"/>
</dbReference>
<reference evidence="2 3" key="1">
    <citation type="submission" date="2024-08" db="EMBL/GenBank/DDBJ databases">
        <authorList>
            <person name="Lu H."/>
        </authorList>
    </citation>
    <scope>NUCLEOTIDE SEQUENCE [LARGE SCALE GENOMIC DNA]</scope>
    <source>
        <strain evidence="2 3">DXS20W</strain>
    </source>
</reference>
<dbReference type="InterPro" id="IPR013589">
    <property type="entry name" value="Bac_transglu_N"/>
</dbReference>
<dbReference type="Pfam" id="PF09899">
    <property type="entry name" value="DUF2126"/>
    <property type="match status" value="1"/>
</dbReference>
<evidence type="ECO:0000313" key="3">
    <source>
        <dbReference type="Proteomes" id="UP001606302"/>
    </source>
</evidence>
<dbReference type="InterPro" id="IPR018667">
    <property type="entry name" value="DUF2126"/>
</dbReference>
<proteinExistence type="predicted"/>
<dbReference type="SMART" id="SM00460">
    <property type="entry name" value="TGc"/>
    <property type="match status" value="1"/>
</dbReference>
<feature type="domain" description="Transglutaminase-like" evidence="1">
    <location>
        <begin position="172"/>
        <end position="248"/>
    </location>
</feature>
<organism evidence="2 3">
    <name type="scientific">Pelomonas lactea</name>
    <dbReference type="NCBI Taxonomy" id="3299030"/>
    <lineage>
        <taxon>Bacteria</taxon>
        <taxon>Pseudomonadati</taxon>
        <taxon>Pseudomonadota</taxon>
        <taxon>Betaproteobacteria</taxon>
        <taxon>Burkholderiales</taxon>
        <taxon>Sphaerotilaceae</taxon>
        <taxon>Roseateles</taxon>
    </lineage>
</organism>
<dbReference type="Proteomes" id="UP001606302">
    <property type="component" value="Unassembled WGS sequence"/>
</dbReference>
<dbReference type="RefSeq" id="WP_394513001.1">
    <property type="nucleotide sequence ID" value="NZ_JBIGHX010000007.1"/>
</dbReference>
<gene>
    <name evidence="2" type="ORF">ACG04Q_19715</name>
</gene>
<sequence>MSIHVALKHVTRYKYDRSVQLGPQVIRLRPAPHCRTPILSYSLRVEPAKHFINWQQDPFANYLARLVFPEKTTEFTVTVDLVAEMAVYNPFDFFLEPHAQTVPFKYDEAQQIELAPYLQAGPATPLLAAYLKDIPRGERATIDFLVDLNQRVQRSVSYLIRLEPGVQTPEETLQKASGSCRDSGWLLVELLRHLGLAARFVSGYLIQLTPDEKALDGPSGTEVDFTDLHAWCEVYLPGAGWIGLDPTSGLLAGEGHIPLAATPTPGSAAPISGAVDESEVEFGHEMNVTRIYESPRVTKPYTEAQWAEVLKLGEQVDAELHAGDVRLTMGGEPTFVAVEDRDAPEWNTEALGPTKRLYAQQLTHRLRDEYGQGGFLHFGQGKWYPGEQLPRWALSIYWRADGQPCWRNPDWFADEREGHAYTSEHAKTFMAALTARLGLPDTHVQPGYEDTFYYLWRERRLPVNVDPFDSRLDDELERVRLRRVFEQGLSHVVGYVLPLRHAGDSPNLAGARWQTGPWFFRDERLYLFPGDSPMGWRLPLDSLPWVGKSDYPYLIAQDPFAPRGMLPASATLRAQAQGVASTVPSPGAAAGRGQQVRHGFAPGDSPWPPSADASAPVRFESAHWITRTALCVEARDPRRANGPAAEAKGSASGVLYVFMPPLEKLEHYLELLAAVEAACEDTGFKIVLEGYPPPRDPRLKLLAVTPDPGVIEVNIHPAHNWGELVQHTEFLYEAARQTRLSSEKFMIDGRHSGTGGGNHFVLGGATPADSPFLRRPSLLASLLAYWHNHPSLSYLFSGLFIGPTSQAPRVDEARNDQLRELEIALAEIHKLADLHGEQVPPWLIDRTLRNVLVDVTGNTHRSEFCIDKLYSPDSTTGRLGLLELRAFEMPPHARMSIVQQLLLRALIARFWKAPYRAPLVRWGTELHDRWLLPHFVREDFADVMQDMQDAGYALDAAWFAPHVEFRFPKLGEFAARGVHVTLRGALEPWHVMGEEGSAGGTVRYVDASLERLEVHVSGLVDPRHRITVNGQPLPLQPTGRVGEFVAGVRYRAWLPPSALHPTIGIHAPLTLDLVDTWQQKSLGGCRYYVAHPGGRNYATLPVNAYEAESRRLARFTSHGHTPGRVEVGEPQRSLEFPFTLDLRKVD</sequence>
<dbReference type="Pfam" id="PF01841">
    <property type="entry name" value="Transglut_core"/>
    <property type="match status" value="1"/>
</dbReference>
<dbReference type="InterPro" id="IPR038765">
    <property type="entry name" value="Papain-like_cys_pep_sf"/>
</dbReference>
<name>A0ABW7GPC0_9BURK</name>
<dbReference type="PANTHER" id="PTHR33490">
    <property type="entry name" value="BLR5614 PROTEIN-RELATED"/>
    <property type="match status" value="1"/>
</dbReference>
<keyword evidence="3" id="KW-1185">Reference proteome</keyword>
<evidence type="ECO:0000313" key="2">
    <source>
        <dbReference type="EMBL" id="MFG6463812.1"/>
    </source>
</evidence>
<dbReference type="Pfam" id="PF08379">
    <property type="entry name" value="Bact_transglu_N"/>
    <property type="match status" value="1"/>
</dbReference>
<evidence type="ECO:0000259" key="1">
    <source>
        <dbReference type="SMART" id="SM00460"/>
    </source>
</evidence>
<dbReference type="InterPro" id="IPR002931">
    <property type="entry name" value="Transglutaminase-like"/>
</dbReference>
<protein>
    <submittedName>
        <fullName evidence="2">DUF2126 domain-containing protein</fullName>
    </submittedName>
</protein>
<dbReference type="PANTHER" id="PTHR33490:SF1">
    <property type="entry name" value="SLL1233 PROTEIN"/>
    <property type="match status" value="1"/>
</dbReference>
<comment type="caution">
    <text evidence="2">The sequence shown here is derived from an EMBL/GenBank/DDBJ whole genome shotgun (WGS) entry which is preliminary data.</text>
</comment>
<dbReference type="SUPFAM" id="SSF54001">
    <property type="entry name" value="Cysteine proteinases"/>
    <property type="match status" value="1"/>
</dbReference>
<dbReference type="Gene3D" id="3.10.620.30">
    <property type="match status" value="1"/>
</dbReference>
<accession>A0ABW7GPC0</accession>